<dbReference type="RefSeq" id="WP_092062065.1">
    <property type="nucleotide sequence ID" value="NZ_FNIN01000001.1"/>
</dbReference>
<dbReference type="Proteomes" id="UP000199602">
    <property type="component" value="Unassembled WGS sequence"/>
</dbReference>
<organism evidence="2 3">
    <name type="scientific">Desulfonauticus submarinus</name>
    <dbReference type="NCBI Taxonomy" id="206665"/>
    <lineage>
        <taxon>Bacteria</taxon>
        <taxon>Pseudomonadati</taxon>
        <taxon>Thermodesulfobacteriota</taxon>
        <taxon>Desulfovibrionia</taxon>
        <taxon>Desulfovibrionales</taxon>
        <taxon>Desulfonauticaceae</taxon>
        <taxon>Desulfonauticus</taxon>
    </lineage>
</organism>
<evidence type="ECO:0000313" key="3">
    <source>
        <dbReference type="Proteomes" id="UP000199602"/>
    </source>
</evidence>
<dbReference type="EMBL" id="FNIN01000001">
    <property type="protein sequence ID" value="SDN26355.1"/>
    <property type="molecule type" value="Genomic_DNA"/>
</dbReference>
<dbReference type="InterPro" id="IPR033469">
    <property type="entry name" value="CYTH-like_dom_sf"/>
</dbReference>
<sequence length="197" mass="23473">MNVHVEREIKFEVSDFKKYEHILSKKAELIQEWVFEKNIVFDYKDNKLEKKGVLLRLRHDNYSKLTLKLPNTSYIESGIKNKIEYEVNVSNFETMNIILNKVGFNVKLEYHKFRKIFKLNNSLICLDIMPFGFFIEIEGGELYNNAKILGLNQESSLDLTYYEIYNIKLKKNRLLKMVFSEEEKLNIKKLLKGVDFL</sequence>
<dbReference type="Gene3D" id="2.40.320.10">
    <property type="entry name" value="Hypothetical Protein Pfu-838710-001"/>
    <property type="match status" value="1"/>
</dbReference>
<dbReference type="Pfam" id="PF01928">
    <property type="entry name" value="CYTH"/>
    <property type="match status" value="1"/>
</dbReference>
<evidence type="ECO:0000313" key="2">
    <source>
        <dbReference type="EMBL" id="SDN26355.1"/>
    </source>
</evidence>
<reference evidence="2 3" key="1">
    <citation type="submission" date="2016-10" db="EMBL/GenBank/DDBJ databases">
        <authorList>
            <person name="de Groot N.N."/>
        </authorList>
    </citation>
    <scope>NUCLEOTIDE SEQUENCE [LARGE SCALE GENOMIC DNA]</scope>
    <source>
        <strain evidence="2 3">DSM 15269</strain>
    </source>
</reference>
<dbReference type="AlphaFoldDB" id="A0A1G9ZYZ6"/>
<dbReference type="STRING" id="206665.SAMN04488516_101218"/>
<gene>
    <name evidence="2" type="ORF">SAMN04488516_101218</name>
</gene>
<dbReference type="InterPro" id="IPR023577">
    <property type="entry name" value="CYTH_domain"/>
</dbReference>
<proteinExistence type="predicted"/>
<dbReference type="PANTHER" id="PTHR21028:SF2">
    <property type="entry name" value="CYTH DOMAIN-CONTAINING PROTEIN"/>
    <property type="match status" value="1"/>
</dbReference>
<name>A0A1G9ZYZ6_9BACT</name>
<dbReference type="CDD" id="cd07890">
    <property type="entry name" value="CYTH-like_AC_IV-like"/>
    <property type="match status" value="1"/>
</dbReference>
<dbReference type="PANTHER" id="PTHR21028">
    <property type="entry name" value="SI:CH211-156B7.4"/>
    <property type="match status" value="1"/>
</dbReference>
<dbReference type="InterPro" id="IPR008173">
    <property type="entry name" value="Adenylyl_cyclase_CyaB"/>
</dbReference>
<protein>
    <submittedName>
        <fullName evidence="2">Adenylate cyclase, class 2</fullName>
    </submittedName>
</protein>
<keyword evidence="3" id="KW-1185">Reference proteome</keyword>
<dbReference type="PROSITE" id="PS51707">
    <property type="entry name" value="CYTH"/>
    <property type="match status" value="1"/>
</dbReference>
<dbReference type="SMART" id="SM01118">
    <property type="entry name" value="CYTH"/>
    <property type="match status" value="1"/>
</dbReference>
<dbReference type="OrthoDB" id="116396at2"/>
<dbReference type="SUPFAM" id="SSF55154">
    <property type="entry name" value="CYTH-like phosphatases"/>
    <property type="match status" value="1"/>
</dbReference>
<evidence type="ECO:0000259" key="1">
    <source>
        <dbReference type="PROSITE" id="PS51707"/>
    </source>
</evidence>
<accession>A0A1G9ZYZ6</accession>
<feature type="domain" description="CYTH" evidence="1">
    <location>
        <begin position="4"/>
        <end position="185"/>
    </location>
</feature>